<comment type="caution">
    <text evidence="1">The sequence shown here is derived from an EMBL/GenBank/DDBJ whole genome shotgun (WGS) entry which is preliminary data.</text>
</comment>
<dbReference type="EMBL" id="JBHOMY010000100">
    <property type="protein sequence ID" value="MFC1459391.1"/>
    <property type="molecule type" value="Genomic_DNA"/>
</dbReference>
<protein>
    <recommendedName>
        <fullName evidence="3">UspA domain-containing protein</fullName>
    </recommendedName>
</protein>
<evidence type="ECO:0000313" key="2">
    <source>
        <dbReference type="Proteomes" id="UP001593940"/>
    </source>
</evidence>
<name>A0ABV6YE09_9HYPH</name>
<organism evidence="1 2">
    <name type="scientific">Microvirga arabica</name>
    <dbReference type="NCBI Taxonomy" id="1128671"/>
    <lineage>
        <taxon>Bacteria</taxon>
        <taxon>Pseudomonadati</taxon>
        <taxon>Pseudomonadota</taxon>
        <taxon>Alphaproteobacteria</taxon>
        <taxon>Hyphomicrobiales</taxon>
        <taxon>Methylobacteriaceae</taxon>
        <taxon>Microvirga</taxon>
    </lineage>
</organism>
<accession>A0ABV6YE09</accession>
<reference evidence="1 2" key="1">
    <citation type="submission" date="2024-09" db="EMBL/GenBank/DDBJ databases">
        <title>Nodulacao em especies de Leguminosae Basais da Amazonia e Caracterizacao dos Rizobios e Bacterias Associadas aos Nodulos.</title>
        <authorList>
            <person name="Jambeiro I.C.A."/>
            <person name="Lopes I.S."/>
            <person name="Aguiar E.R.G.R."/>
            <person name="Santos A.F.J."/>
            <person name="Dos Santos J.M.F."/>
            <person name="Gross E."/>
        </authorList>
    </citation>
    <scope>NUCLEOTIDE SEQUENCE [LARGE SCALE GENOMIC DNA]</scope>
    <source>
        <strain evidence="1 2">BRUESC1165</strain>
    </source>
</reference>
<keyword evidence="2" id="KW-1185">Reference proteome</keyword>
<evidence type="ECO:0000313" key="1">
    <source>
        <dbReference type="EMBL" id="MFC1459391.1"/>
    </source>
</evidence>
<dbReference type="Proteomes" id="UP001593940">
    <property type="component" value="Unassembled WGS sequence"/>
</dbReference>
<sequence>MMPQRNLHEWGERGSEDLRVSALNPDCMYLAGVHGGSKGKAAASSIRYTLGHSVTLHVTCPYLSN</sequence>
<proteinExistence type="predicted"/>
<dbReference type="RefSeq" id="WP_203275490.1">
    <property type="nucleotide sequence ID" value="NZ_JAFBID010000117.1"/>
</dbReference>
<evidence type="ECO:0008006" key="3">
    <source>
        <dbReference type="Google" id="ProtNLM"/>
    </source>
</evidence>
<gene>
    <name evidence="1" type="ORF">ACETIH_22355</name>
</gene>